<keyword evidence="10" id="KW-1185">Reference proteome</keyword>
<sequence length="329" mass="33166">MLICVAAALGLSTGAIQVSPADILGTLGLAESPTDATTVAVIRDLRLPRVLLALLVGASLACAGATMQGLFRNPLADPGLVGVASGAALAAVATIVGSQFIALPGPWLPFTTPLAAFGGGLIAAALAERLASSAGYSRSSTLLLAGLAINAIAGAGIGLLTQLAGDAALREAIFWLFGSLSKSGWTELSVAGPLLVAVLILLPRDARALNALLLGESEALHLGVNVEALRRRLTLLIVVAVATCVALTGIIGFVGLIVPHLLRLTLGPDHRLLIPASALGGAALLAFADLASRTMLAPAETPIGILTALIGGPFFLALLIHLRGRAEAW</sequence>
<feature type="transmembrane region" description="Helical" evidence="8">
    <location>
        <begin position="184"/>
        <end position="202"/>
    </location>
</feature>
<keyword evidence="5 8" id="KW-0812">Transmembrane</keyword>
<dbReference type="Gene3D" id="1.10.3470.10">
    <property type="entry name" value="ABC transporter involved in vitamin B12 uptake, BtuC"/>
    <property type="match status" value="1"/>
</dbReference>
<evidence type="ECO:0000256" key="4">
    <source>
        <dbReference type="ARBA" id="ARBA00022475"/>
    </source>
</evidence>
<feature type="transmembrane region" description="Helical" evidence="8">
    <location>
        <begin position="79"/>
        <end position="101"/>
    </location>
</feature>
<comment type="caution">
    <text evidence="9">The sequence shown here is derived from an EMBL/GenBank/DDBJ whole genome shotgun (WGS) entry which is preliminary data.</text>
</comment>
<keyword evidence="4" id="KW-1003">Cell membrane</keyword>
<evidence type="ECO:0000313" key="9">
    <source>
        <dbReference type="EMBL" id="TDU30703.1"/>
    </source>
</evidence>
<dbReference type="PANTHER" id="PTHR30472:SF25">
    <property type="entry name" value="ABC TRANSPORTER PERMEASE PROTEIN MJ0876-RELATED"/>
    <property type="match status" value="1"/>
</dbReference>
<evidence type="ECO:0000256" key="3">
    <source>
        <dbReference type="ARBA" id="ARBA00022448"/>
    </source>
</evidence>
<feature type="transmembrane region" description="Helical" evidence="8">
    <location>
        <begin position="45"/>
        <end position="67"/>
    </location>
</feature>
<evidence type="ECO:0000256" key="8">
    <source>
        <dbReference type="SAM" id="Phobius"/>
    </source>
</evidence>
<name>A0A4R7P9N1_9GAMM</name>
<evidence type="ECO:0000256" key="2">
    <source>
        <dbReference type="ARBA" id="ARBA00007935"/>
    </source>
</evidence>
<feature type="transmembrane region" description="Helical" evidence="8">
    <location>
        <begin position="107"/>
        <end position="130"/>
    </location>
</feature>
<evidence type="ECO:0000256" key="6">
    <source>
        <dbReference type="ARBA" id="ARBA00022989"/>
    </source>
</evidence>
<feature type="transmembrane region" description="Helical" evidence="8">
    <location>
        <begin position="235"/>
        <end position="260"/>
    </location>
</feature>
<keyword evidence="3" id="KW-0813">Transport</keyword>
<accession>A0A4R7P9N1</accession>
<dbReference type="PANTHER" id="PTHR30472">
    <property type="entry name" value="FERRIC ENTEROBACTIN TRANSPORT SYSTEM PERMEASE PROTEIN"/>
    <property type="match status" value="1"/>
</dbReference>
<dbReference type="InterPro" id="IPR037294">
    <property type="entry name" value="ABC_BtuC-like"/>
</dbReference>
<dbReference type="CDD" id="cd06550">
    <property type="entry name" value="TM_ABC_iron-siderophores_like"/>
    <property type="match status" value="1"/>
</dbReference>
<dbReference type="Proteomes" id="UP000295341">
    <property type="component" value="Unassembled WGS sequence"/>
</dbReference>
<proteinExistence type="inferred from homology"/>
<feature type="transmembrane region" description="Helical" evidence="8">
    <location>
        <begin position="272"/>
        <end position="291"/>
    </location>
</feature>
<evidence type="ECO:0000256" key="1">
    <source>
        <dbReference type="ARBA" id="ARBA00004651"/>
    </source>
</evidence>
<evidence type="ECO:0000256" key="5">
    <source>
        <dbReference type="ARBA" id="ARBA00022692"/>
    </source>
</evidence>
<comment type="similarity">
    <text evidence="2">Belongs to the binding-protein-dependent transport system permease family. FecCD subfamily.</text>
</comment>
<dbReference type="GO" id="GO:0005886">
    <property type="term" value="C:plasma membrane"/>
    <property type="evidence" value="ECO:0007669"/>
    <property type="project" value="UniProtKB-SubCell"/>
</dbReference>
<evidence type="ECO:0000313" key="10">
    <source>
        <dbReference type="Proteomes" id="UP000295341"/>
    </source>
</evidence>
<keyword evidence="7 8" id="KW-0472">Membrane</keyword>
<keyword evidence="6 8" id="KW-1133">Transmembrane helix</keyword>
<evidence type="ECO:0000256" key="7">
    <source>
        <dbReference type="ARBA" id="ARBA00023136"/>
    </source>
</evidence>
<dbReference type="InterPro" id="IPR000522">
    <property type="entry name" value="ABC_transptr_permease_BtuC"/>
</dbReference>
<protein>
    <submittedName>
        <fullName evidence="9">Iron complex transport system permease protein</fullName>
    </submittedName>
</protein>
<feature type="transmembrane region" description="Helical" evidence="8">
    <location>
        <begin position="142"/>
        <end position="164"/>
    </location>
</feature>
<organism evidence="9 10">
    <name type="scientific">Panacagrimonas perspica</name>
    <dbReference type="NCBI Taxonomy" id="381431"/>
    <lineage>
        <taxon>Bacteria</taxon>
        <taxon>Pseudomonadati</taxon>
        <taxon>Pseudomonadota</taxon>
        <taxon>Gammaproteobacteria</taxon>
        <taxon>Nevskiales</taxon>
        <taxon>Nevskiaceae</taxon>
        <taxon>Panacagrimonas</taxon>
    </lineage>
</organism>
<dbReference type="FunFam" id="1.10.3470.10:FF:000001">
    <property type="entry name" value="Vitamin B12 ABC transporter permease BtuC"/>
    <property type="match status" value="1"/>
</dbReference>
<dbReference type="AlphaFoldDB" id="A0A4R7P9N1"/>
<comment type="subcellular location">
    <subcellularLocation>
        <location evidence="1">Cell membrane</location>
        <topology evidence="1">Multi-pass membrane protein</topology>
    </subcellularLocation>
</comment>
<dbReference type="GO" id="GO:0022857">
    <property type="term" value="F:transmembrane transporter activity"/>
    <property type="evidence" value="ECO:0007669"/>
    <property type="project" value="InterPro"/>
</dbReference>
<dbReference type="SUPFAM" id="SSF81345">
    <property type="entry name" value="ABC transporter involved in vitamin B12 uptake, BtuC"/>
    <property type="match status" value="1"/>
</dbReference>
<feature type="transmembrane region" description="Helical" evidence="8">
    <location>
        <begin position="303"/>
        <end position="322"/>
    </location>
</feature>
<dbReference type="GO" id="GO:0033214">
    <property type="term" value="P:siderophore-iron import into cell"/>
    <property type="evidence" value="ECO:0007669"/>
    <property type="project" value="TreeGrafter"/>
</dbReference>
<gene>
    <name evidence="9" type="ORF">DFR24_0054</name>
</gene>
<dbReference type="Pfam" id="PF01032">
    <property type="entry name" value="FecCD"/>
    <property type="match status" value="1"/>
</dbReference>
<reference evidence="9 10" key="1">
    <citation type="submission" date="2019-03" db="EMBL/GenBank/DDBJ databases">
        <title>Genomic Encyclopedia of Type Strains, Phase IV (KMG-IV): sequencing the most valuable type-strain genomes for metagenomic binning, comparative biology and taxonomic classification.</title>
        <authorList>
            <person name="Goeker M."/>
        </authorList>
    </citation>
    <scope>NUCLEOTIDE SEQUENCE [LARGE SCALE GENOMIC DNA]</scope>
    <source>
        <strain evidence="9 10">DSM 26377</strain>
    </source>
</reference>
<dbReference type="EMBL" id="SOBT01000008">
    <property type="protein sequence ID" value="TDU30703.1"/>
    <property type="molecule type" value="Genomic_DNA"/>
</dbReference>